<accession>X1DUE9</accession>
<dbReference type="AlphaFoldDB" id="X1DUE9"/>
<reference evidence="5" key="1">
    <citation type="journal article" date="2014" name="Front. Microbiol.">
        <title>High frequency of phylogenetically diverse reductive dehalogenase-homologous genes in deep subseafloor sedimentary metagenomes.</title>
        <authorList>
            <person name="Kawai M."/>
            <person name="Futagami T."/>
            <person name="Toyoda A."/>
            <person name="Takaki Y."/>
            <person name="Nishi S."/>
            <person name="Hori S."/>
            <person name="Arai W."/>
            <person name="Tsubouchi T."/>
            <person name="Morono Y."/>
            <person name="Uchiyama I."/>
            <person name="Ito T."/>
            <person name="Fujiyama A."/>
            <person name="Inagaki F."/>
            <person name="Takami H."/>
        </authorList>
    </citation>
    <scope>NUCLEOTIDE SEQUENCE</scope>
    <source>
        <strain evidence="5">Expedition CK06-06</strain>
    </source>
</reference>
<dbReference type="InterPro" id="IPR031656">
    <property type="entry name" value="DAO_C"/>
</dbReference>
<evidence type="ECO:0000256" key="3">
    <source>
        <dbReference type="ARBA" id="ARBA00023002"/>
    </source>
</evidence>
<keyword evidence="1" id="KW-0285">Flavoprotein</keyword>
<gene>
    <name evidence="5" type="ORF">S01H4_55749</name>
</gene>
<keyword evidence="3" id="KW-0560">Oxidoreductase</keyword>
<evidence type="ECO:0000313" key="5">
    <source>
        <dbReference type="EMBL" id="GAH08584.1"/>
    </source>
</evidence>
<dbReference type="Gene3D" id="1.10.8.870">
    <property type="entry name" value="Alpha-glycerophosphate oxidase, cap domain"/>
    <property type="match status" value="1"/>
</dbReference>
<dbReference type="GO" id="GO:0004368">
    <property type="term" value="F:glycerol-3-phosphate dehydrogenase (quinone) activity"/>
    <property type="evidence" value="ECO:0007669"/>
    <property type="project" value="InterPro"/>
</dbReference>
<feature type="non-terminal residue" evidence="5">
    <location>
        <position position="1"/>
    </location>
</feature>
<proteinExistence type="predicted"/>
<dbReference type="PANTHER" id="PTHR11985">
    <property type="entry name" value="GLYCEROL-3-PHOSPHATE DEHYDROGENASE"/>
    <property type="match status" value="1"/>
</dbReference>
<dbReference type="Gene3D" id="3.50.50.60">
    <property type="entry name" value="FAD/NAD(P)-binding domain"/>
    <property type="match status" value="1"/>
</dbReference>
<dbReference type="GO" id="GO:0006072">
    <property type="term" value="P:glycerol-3-phosphate metabolic process"/>
    <property type="evidence" value="ECO:0007669"/>
    <property type="project" value="InterPro"/>
</dbReference>
<dbReference type="InterPro" id="IPR038299">
    <property type="entry name" value="DAO_C_sf"/>
</dbReference>
<dbReference type="Pfam" id="PF16901">
    <property type="entry name" value="DAO_C"/>
    <property type="match status" value="1"/>
</dbReference>
<dbReference type="PANTHER" id="PTHR11985:SF15">
    <property type="entry name" value="GLYCEROL-3-PHOSPHATE DEHYDROGENASE, MITOCHONDRIAL"/>
    <property type="match status" value="1"/>
</dbReference>
<dbReference type="EMBL" id="BART01032217">
    <property type="protein sequence ID" value="GAH08584.1"/>
    <property type="molecule type" value="Genomic_DNA"/>
</dbReference>
<name>X1DUE9_9ZZZZ</name>
<sequence>DGLLTITGGKLTTFRSMAEDLLIKIEEQKLFQGIERKKDFSKQRYLISLDKQDWLDKLKDLDIQLEDDITDHLYQQYGRGAIEIINTIVKEPALGERIVDGNDFIKAEILYVLRYELTTHLIDVFRRRTEMSLFIDHRKSPEVAEIVADLMAKEYSWGEKKKKIEIRHYLEYVKKTVSFI</sequence>
<evidence type="ECO:0000256" key="1">
    <source>
        <dbReference type="ARBA" id="ARBA00022630"/>
    </source>
</evidence>
<evidence type="ECO:0000259" key="4">
    <source>
        <dbReference type="Pfam" id="PF16901"/>
    </source>
</evidence>
<comment type="caution">
    <text evidence="5">The sequence shown here is derived from an EMBL/GenBank/DDBJ whole genome shotgun (WGS) entry which is preliminary data.</text>
</comment>
<organism evidence="5">
    <name type="scientific">marine sediment metagenome</name>
    <dbReference type="NCBI Taxonomy" id="412755"/>
    <lineage>
        <taxon>unclassified sequences</taxon>
        <taxon>metagenomes</taxon>
        <taxon>ecological metagenomes</taxon>
    </lineage>
</organism>
<dbReference type="InterPro" id="IPR036188">
    <property type="entry name" value="FAD/NAD-bd_sf"/>
</dbReference>
<evidence type="ECO:0000256" key="2">
    <source>
        <dbReference type="ARBA" id="ARBA00022827"/>
    </source>
</evidence>
<dbReference type="InterPro" id="IPR000447">
    <property type="entry name" value="G3P_DH_FAD-dep"/>
</dbReference>
<feature type="domain" description="Alpha-glycerophosphate oxidase C-terminal" evidence="4">
    <location>
        <begin position="63"/>
        <end position="162"/>
    </location>
</feature>
<keyword evidence="2" id="KW-0274">FAD</keyword>
<protein>
    <recommendedName>
        <fullName evidence="4">Alpha-glycerophosphate oxidase C-terminal domain-containing protein</fullName>
    </recommendedName>
</protein>